<evidence type="ECO:0000313" key="3">
    <source>
        <dbReference type="WBParaSite" id="OFLC_0000593301-mRNA-1"/>
    </source>
</evidence>
<dbReference type="Proteomes" id="UP000267606">
    <property type="component" value="Unassembled WGS sequence"/>
</dbReference>
<keyword evidence="2" id="KW-1185">Reference proteome</keyword>
<gene>
    <name evidence="1" type="ORF">OFLC_LOCUS5934</name>
</gene>
<dbReference type="EMBL" id="UZAJ01005376">
    <property type="protein sequence ID" value="VDO44854.1"/>
    <property type="molecule type" value="Genomic_DNA"/>
</dbReference>
<reference evidence="1 2" key="2">
    <citation type="submission" date="2018-11" db="EMBL/GenBank/DDBJ databases">
        <authorList>
            <consortium name="Pathogen Informatics"/>
        </authorList>
    </citation>
    <scope>NUCLEOTIDE SEQUENCE [LARGE SCALE GENOMIC DNA]</scope>
</reference>
<sequence length="78" mass="9193">MCWGKIHQSLQNFFQFFERNCNTMNTWNAMTSSDRSFEGQTMMEQVCTQEELIGRNASQEQTSIIYYVHAYANTLTYS</sequence>
<proteinExistence type="predicted"/>
<reference evidence="3" key="1">
    <citation type="submission" date="2016-06" db="UniProtKB">
        <authorList>
            <consortium name="WormBaseParasite"/>
        </authorList>
    </citation>
    <scope>IDENTIFICATION</scope>
</reference>
<dbReference type="AlphaFoldDB" id="A0A183HEM2"/>
<accession>A0A183HEM2</accession>
<name>A0A183HEM2_9BILA</name>
<evidence type="ECO:0000313" key="1">
    <source>
        <dbReference type="EMBL" id="VDO44854.1"/>
    </source>
</evidence>
<protein>
    <submittedName>
        <fullName evidence="3">Ovule protein</fullName>
    </submittedName>
</protein>
<organism evidence="3">
    <name type="scientific">Onchocerca flexuosa</name>
    <dbReference type="NCBI Taxonomy" id="387005"/>
    <lineage>
        <taxon>Eukaryota</taxon>
        <taxon>Metazoa</taxon>
        <taxon>Ecdysozoa</taxon>
        <taxon>Nematoda</taxon>
        <taxon>Chromadorea</taxon>
        <taxon>Rhabditida</taxon>
        <taxon>Spirurina</taxon>
        <taxon>Spiruromorpha</taxon>
        <taxon>Filarioidea</taxon>
        <taxon>Onchocercidae</taxon>
        <taxon>Onchocerca</taxon>
    </lineage>
</organism>
<dbReference type="WBParaSite" id="OFLC_0000593301-mRNA-1">
    <property type="protein sequence ID" value="OFLC_0000593301-mRNA-1"/>
    <property type="gene ID" value="OFLC_0000593301"/>
</dbReference>
<evidence type="ECO:0000313" key="2">
    <source>
        <dbReference type="Proteomes" id="UP000267606"/>
    </source>
</evidence>